<evidence type="ECO:0000313" key="6">
    <source>
        <dbReference type="EMBL" id="CAG4917588.1"/>
    </source>
</evidence>
<feature type="transmembrane region" description="Helical" evidence="5">
    <location>
        <begin position="254"/>
        <end position="273"/>
    </location>
</feature>
<sequence>MEPLCDRIPQNAGLSLQVLHVPDNIASMKPAPASLPLPASLFSVVLGLSGVGQSWRVSVKLWHMPAVIGETVLLSATAVWLALLIGYVVNAVRHPARVIGEFRHPVAGGTPALPGISTLLIVQAVLPWSRPLAWALAAAGIAWHLLFSVWHTGELWQGGREPEDVAPTLYLPTVAGNFTSAGALGVLGHADWAWLFIGAGVFFWLATEPLVIRRLWHGTSLPDAQRPLLGIQFAPPVVCSAAILAIAPGSTQPWLIMLLGYGLFQILIGMRLGPWLGRHTFSYMWWSYSFGVASATVTCVKLALAGVAAAQILALPVFAGANLFIGYLVVRTIAKVAGWGESVTPREAAD</sequence>
<comment type="subcellular location">
    <subcellularLocation>
        <location evidence="1">Membrane</location>
        <topology evidence="1">Multi-pass membrane protein</topology>
    </subcellularLocation>
</comment>
<dbReference type="Proteomes" id="UP000789704">
    <property type="component" value="Unassembled WGS sequence"/>
</dbReference>
<dbReference type="EMBL" id="CAJQZC010000010">
    <property type="protein sequence ID" value="CAG4917588.1"/>
    <property type="molecule type" value="Genomic_DNA"/>
</dbReference>
<dbReference type="InterPro" id="IPR052951">
    <property type="entry name" value="Tellurite_res_ion_channel"/>
</dbReference>
<dbReference type="Pfam" id="PF03595">
    <property type="entry name" value="SLAC1"/>
    <property type="match status" value="1"/>
</dbReference>
<dbReference type="AlphaFoldDB" id="A0A9N8RZF2"/>
<feature type="transmembrane region" description="Helical" evidence="5">
    <location>
        <begin position="193"/>
        <end position="216"/>
    </location>
</feature>
<feature type="transmembrane region" description="Helical" evidence="5">
    <location>
        <begin position="132"/>
        <end position="153"/>
    </location>
</feature>
<keyword evidence="3 5" id="KW-1133">Transmembrane helix</keyword>
<feature type="transmembrane region" description="Helical" evidence="5">
    <location>
        <begin position="72"/>
        <end position="92"/>
    </location>
</feature>
<reference evidence="6" key="1">
    <citation type="submission" date="2021-04" db="EMBL/GenBank/DDBJ databases">
        <authorList>
            <person name="Vanwijnsberghe S."/>
        </authorList>
    </citation>
    <scope>NUCLEOTIDE SEQUENCE</scope>
    <source>
        <strain evidence="6">LMG 31841</strain>
    </source>
</reference>
<gene>
    <name evidence="6" type="primary">tehA_2</name>
    <name evidence="6" type="ORF">LMG31841_04697</name>
</gene>
<proteinExistence type="predicted"/>
<organism evidence="6 7">
    <name type="scientific">Paraburkholderia saeva</name>
    <dbReference type="NCBI Taxonomy" id="2777537"/>
    <lineage>
        <taxon>Bacteria</taxon>
        <taxon>Pseudomonadati</taxon>
        <taxon>Pseudomonadota</taxon>
        <taxon>Betaproteobacteria</taxon>
        <taxon>Burkholderiales</taxon>
        <taxon>Burkholderiaceae</taxon>
        <taxon>Paraburkholderia</taxon>
    </lineage>
</organism>
<accession>A0A9N8RZF2</accession>
<dbReference type="GO" id="GO:0005886">
    <property type="term" value="C:plasma membrane"/>
    <property type="evidence" value="ECO:0007669"/>
    <property type="project" value="TreeGrafter"/>
</dbReference>
<dbReference type="PANTHER" id="PTHR37955:SF1">
    <property type="entry name" value="DEP DOMAIN-CONTAINING PROTEIN"/>
    <property type="match status" value="1"/>
</dbReference>
<dbReference type="InterPro" id="IPR004695">
    <property type="entry name" value="SLAC1/Mae1/Ssu1/TehA"/>
</dbReference>
<keyword evidence="2 5" id="KW-0812">Transmembrane</keyword>
<dbReference type="PANTHER" id="PTHR37955">
    <property type="entry name" value="TELLURITE RESISTANCE PROTEIN TEHA"/>
    <property type="match status" value="1"/>
</dbReference>
<evidence type="ECO:0000256" key="5">
    <source>
        <dbReference type="SAM" id="Phobius"/>
    </source>
</evidence>
<dbReference type="GO" id="GO:0046583">
    <property type="term" value="F:monoatomic cation efflux transmembrane transporter activity"/>
    <property type="evidence" value="ECO:0007669"/>
    <property type="project" value="TreeGrafter"/>
</dbReference>
<evidence type="ECO:0000313" key="7">
    <source>
        <dbReference type="Proteomes" id="UP000789704"/>
    </source>
</evidence>
<evidence type="ECO:0000256" key="1">
    <source>
        <dbReference type="ARBA" id="ARBA00004141"/>
    </source>
</evidence>
<dbReference type="Gene3D" id="1.50.10.150">
    <property type="entry name" value="Voltage-dependent anion channel"/>
    <property type="match status" value="1"/>
</dbReference>
<evidence type="ECO:0000256" key="3">
    <source>
        <dbReference type="ARBA" id="ARBA00022989"/>
    </source>
</evidence>
<evidence type="ECO:0000256" key="2">
    <source>
        <dbReference type="ARBA" id="ARBA00022692"/>
    </source>
</evidence>
<feature type="transmembrane region" description="Helical" evidence="5">
    <location>
        <begin position="310"/>
        <end position="330"/>
    </location>
</feature>
<evidence type="ECO:0000256" key="4">
    <source>
        <dbReference type="ARBA" id="ARBA00023136"/>
    </source>
</evidence>
<comment type="caution">
    <text evidence="6">The sequence shown here is derived from an EMBL/GenBank/DDBJ whole genome shotgun (WGS) entry which is preliminary data.</text>
</comment>
<dbReference type="InterPro" id="IPR038665">
    <property type="entry name" value="Voltage-dep_anion_channel_sf"/>
</dbReference>
<feature type="transmembrane region" description="Helical" evidence="5">
    <location>
        <begin position="35"/>
        <end position="52"/>
    </location>
</feature>
<feature type="transmembrane region" description="Helical" evidence="5">
    <location>
        <begin position="228"/>
        <end position="248"/>
    </location>
</feature>
<keyword evidence="4 5" id="KW-0472">Membrane</keyword>
<dbReference type="NCBIfam" id="NF008032">
    <property type="entry name" value="PRK10764.1"/>
    <property type="match status" value="1"/>
</dbReference>
<name>A0A9N8RZF2_9BURK</name>
<feature type="transmembrane region" description="Helical" evidence="5">
    <location>
        <begin position="285"/>
        <end position="304"/>
    </location>
</feature>
<keyword evidence="7" id="KW-1185">Reference proteome</keyword>
<protein>
    <submittedName>
        <fullName evidence="6">Tellurite resistance protein TehA</fullName>
    </submittedName>
</protein>
<feature type="transmembrane region" description="Helical" evidence="5">
    <location>
        <begin position="165"/>
        <end position="187"/>
    </location>
</feature>